<evidence type="ECO:0000313" key="2">
    <source>
        <dbReference type="Proteomes" id="UP001234297"/>
    </source>
</evidence>
<keyword evidence="2" id="KW-1185">Reference proteome</keyword>
<reference evidence="1 2" key="1">
    <citation type="journal article" date="2022" name="Hortic Res">
        <title>A haplotype resolved chromosomal level avocado genome allows analysis of novel avocado genes.</title>
        <authorList>
            <person name="Nath O."/>
            <person name="Fletcher S.J."/>
            <person name="Hayward A."/>
            <person name="Shaw L.M."/>
            <person name="Masouleh A.K."/>
            <person name="Furtado A."/>
            <person name="Henry R.J."/>
            <person name="Mitter N."/>
        </authorList>
    </citation>
    <scope>NUCLEOTIDE SEQUENCE [LARGE SCALE GENOMIC DNA]</scope>
    <source>
        <strain evidence="2">cv. Hass</strain>
    </source>
</reference>
<dbReference type="EMBL" id="CM056811">
    <property type="protein sequence ID" value="KAJ8638453.1"/>
    <property type="molecule type" value="Genomic_DNA"/>
</dbReference>
<proteinExistence type="predicted"/>
<accession>A0ACC2LYJ5</accession>
<organism evidence="1 2">
    <name type="scientific">Persea americana</name>
    <name type="common">Avocado</name>
    <dbReference type="NCBI Taxonomy" id="3435"/>
    <lineage>
        <taxon>Eukaryota</taxon>
        <taxon>Viridiplantae</taxon>
        <taxon>Streptophyta</taxon>
        <taxon>Embryophyta</taxon>
        <taxon>Tracheophyta</taxon>
        <taxon>Spermatophyta</taxon>
        <taxon>Magnoliopsida</taxon>
        <taxon>Magnoliidae</taxon>
        <taxon>Laurales</taxon>
        <taxon>Lauraceae</taxon>
        <taxon>Persea</taxon>
    </lineage>
</organism>
<dbReference type="Proteomes" id="UP001234297">
    <property type="component" value="Chromosome 3"/>
</dbReference>
<comment type="caution">
    <text evidence="1">The sequence shown here is derived from an EMBL/GenBank/DDBJ whole genome shotgun (WGS) entry which is preliminary data.</text>
</comment>
<gene>
    <name evidence="1" type="ORF">MRB53_012720</name>
</gene>
<sequence>MCFKAPDLCNSSIECLAETILALLSSSISCKVSRFPNLQESLQVGSSISAADCPKLIEACADVIGSLEGSGKLSYKLFCAVLKVATSACLHPSQFPSSIVYEKSRCKRNTAISKLYPFTPDETVATVCEMPPRLLFWYLDPLSLKDDISRILREVVERPFLCLKKELHERMAWRSIMICLVTSPTIFMETRALLHAWFLVTGLASILELCIELVSSALDVLSRPMWWGMSMELGLKLPFSHSYFPSKHNNLLAKLAGPISCENFLDVVRLVTETVVYMKRQLGPMTDTPYHDFRQTSVNLTIIDHKSTWAMLMDFPAWFYFAVMLLFSDKHCQGIFPSSRTKQAVETEKTSDSELCGAAASEEEGS</sequence>
<name>A0ACC2LYJ5_PERAE</name>
<protein>
    <submittedName>
        <fullName evidence="1">Uncharacterized protein</fullName>
    </submittedName>
</protein>
<evidence type="ECO:0000313" key="1">
    <source>
        <dbReference type="EMBL" id="KAJ8638453.1"/>
    </source>
</evidence>